<feature type="region of interest" description="Disordered" evidence="1">
    <location>
        <begin position="1"/>
        <end position="30"/>
    </location>
</feature>
<comment type="caution">
    <text evidence="2">The sequence shown here is derived from an EMBL/GenBank/DDBJ whole genome shotgun (WGS) entry which is preliminary data.</text>
</comment>
<dbReference type="OrthoDB" id="3208495at2759"/>
<evidence type="ECO:0000313" key="3">
    <source>
        <dbReference type="Proteomes" id="UP000308199"/>
    </source>
</evidence>
<name>A0A4S4KKH1_9AGAM</name>
<evidence type="ECO:0000313" key="2">
    <source>
        <dbReference type="EMBL" id="THG98931.1"/>
    </source>
</evidence>
<sequence length="1033" mass="117447">MTATQPPLSTTTAAQSSSHGANVTDTVDDNTMPFMDVDAVQHPFTPVEPEKPVTYASGRPGRTIRLPAHYRDELPTEPVHVDDVVTSIPEVDSDSSNINDIALRLSLFRSESDKYGLYRVYKQVDIPLDLCQSQSADTGTFINRSRLLLYRQPHLNPSLYAPHPNYASFLINQWFWAKHGQMQENLNRLQNIIIDNNILPEDLASVNFNQINKKLGDSSLDDYFNSDDGWRSTPFKIPIPLGHLHPDAPIKVELPIKEFYHRSLTGIIRSVFGSRIASNNFCYELYELRFKPLTGEPDMAVHGELYWSKQFRDTHAEVLHLTRVDADDNFPRAVVALQFWSDGMAATNFGNVKIWPAYVQFGNQSKYERSIPGSKSIHHFAHIPSACVSSSFLLSVRSADVFFLSKLPDTFQDFIRSQAKGEKASDDLQTHCRREIMHGVWKVILDDDLRHAWQFGMVVECGDGLIRRLYPRIFTYSADYPEKVLLATIKALGSHPCPRCLVHKKDIHRLGQKRDDLARIKLLRVDDDTRRCKVDNARQFMFNERKRVTHAGIKNLLDDQSMTPVENVFSSRLGDLGFDFHSMLVIDVMHEWEVGVWRQIFTHLVHILDLYRSDKVHELNKRYRGVSSFKTSCALPLFEGLLQAPHDKIILDMIFLAATTLAKLRMHTDATAAYLRESTKQLADALRKFKTITCVEHATAELPQEAEKCLRREAAIQSRTGKGKGRARVAVTKDFSLSNPKLHFLGDYVRHILLFGTTDSYSTSIGESEHKTSKDNYKRSNKVKVTKQLTDADRRKTNLNVIDNRIKQAMNVLPTLPADATGLKKDVPDLALRYHIGKAGEVFHLRHWLIKHRLDPATKDFRMLFFDYIIARLTGRDAADEPTFSEEDRPSALARVRKNESALDWESFYVNKFADRDLFMHHRGGGVGHTTGFNSVLANHVPDGLYSAVGVQSFGNTSNDETDPRYENVENADSEDDLDEDLQEDIDEDLQEDIDEDIEDGLGEDSEDDHGENTEEDVDDCDMSDGADMGYDE</sequence>
<dbReference type="AlphaFoldDB" id="A0A4S4KKH1"/>
<dbReference type="Pfam" id="PF18759">
    <property type="entry name" value="Plavaka"/>
    <property type="match status" value="1"/>
</dbReference>
<feature type="compositionally biased region" description="Polar residues" evidence="1">
    <location>
        <begin position="1"/>
        <end position="25"/>
    </location>
</feature>
<dbReference type="InterPro" id="IPR041078">
    <property type="entry name" value="Plavaka"/>
</dbReference>
<feature type="compositionally biased region" description="Acidic residues" evidence="1">
    <location>
        <begin position="970"/>
        <end position="1033"/>
    </location>
</feature>
<dbReference type="EMBL" id="SGPK01000710">
    <property type="protein sequence ID" value="THG98931.1"/>
    <property type="molecule type" value="Genomic_DNA"/>
</dbReference>
<proteinExistence type="predicted"/>
<protein>
    <submittedName>
        <fullName evidence="2">Uncharacterized protein</fullName>
    </submittedName>
</protein>
<gene>
    <name evidence="2" type="ORF">EW145_g7350</name>
</gene>
<reference evidence="2 3" key="1">
    <citation type="submission" date="2019-02" db="EMBL/GenBank/DDBJ databases">
        <title>Genome sequencing of the rare red list fungi Phellinidium pouzarii.</title>
        <authorList>
            <person name="Buettner E."/>
            <person name="Kellner H."/>
        </authorList>
    </citation>
    <scope>NUCLEOTIDE SEQUENCE [LARGE SCALE GENOMIC DNA]</scope>
    <source>
        <strain evidence="2 3">DSM 108285</strain>
    </source>
</reference>
<dbReference type="Proteomes" id="UP000308199">
    <property type="component" value="Unassembled WGS sequence"/>
</dbReference>
<accession>A0A4S4KKH1</accession>
<feature type="region of interest" description="Disordered" evidence="1">
    <location>
        <begin position="952"/>
        <end position="1033"/>
    </location>
</feature>
<evidence type="ECO:0000256" key="1">
    <source>
        <dbReference type="SAM" id="MobiDB-lite"/>
    </source>
</evidence>
<keyword evidence="3" id="KW-1185">Reference proteome</keyword>
<organism evidence="2 3">
    <name type="scientific">Phellinidium pouzarii</name>
    <dbReference type="NCBI Taxonomy" id="167371"/>
    <lineage>
        <taxon>Eukaryota</taxon>
        <taxon>Fungi</taxon>
        <taxon>Dikarya</taxon>
        <taxon>Basidiomycota</taxon>
        <taxon>Agaricomycotina</taxon>
        <taxon>Agaricomycetes</taxon>
        <taxon>Hymenochaetales</taxon>
        <taxon>Hymenochaetaceae</taxon>
        <taxon>Phellinidium</taxon>
    </lineage>
</organism>